<evidence type="ECO:0000313" key="1">
    <source>
        <dbReference type="EMBL" id="MBB4845743.1"/>
    </source>
</evidence>
<dbReference type="AlphaFoldDB" id="A0A840LGJ8"/>
<comment type="caution">
    <text evidence="1">The sequence shown here is derived from an EMBL/GenBank/DDBJ whole genome shotgun (WGS) entry which is preliminary data.</text>
</comment>
<dbReference type="Proteomes" id="UP000562027">
    <property type="component" value="Unassembled WGS sequence"/>
</dbReference>
<organism evidence="1 2">
    <name type="scientific">Roseateles oligotrophus</name>
    <dbReference type="NCBI Taxonomy" id="1769250"/>
    <lineage>
        <taxon>Bacteria</taxon>
        <taxon>Pseudomonadati</taxon>
        <taxon>Pseudomonadota</taxon>
        <taxon>Betaproteobacteria</taxon>
        <taxon>Burkholderiales</taxon>
        <taxon>Sphaerotilaceae</taxon>
        <taxon>Roseateles</taxon>
    </lineage>
</organism>
<sequence>MNSARRVARHWGRWIISGLVAALLFMQLAVAAYACPKLDGPAQAVAMLGAGTAMAAMPDCQAMPGGMDEASPQLCLAHCSADSQAAPSAQALDFHTPAEQLLWLAYVLPAAFEGAALAERREASTASASPPGFPALYLTLQVLRN</sequence>
<dbReference type="EMBL" id="JACHLP010000011">
    <property type="protein sequence ID" value="MBB4845743.1"/>
    <property type="molecule type" value="Genomic_DNA"/>
</dbReference>
<accession>A0A840LGJ8</accession>
<reference evidence="1 2" key="1">
    <citation type="submission" date="2020-08" db="EMBL/GenBank/DDBJ databases">
        <title>Functional genomics of gut bacteria from endangered species of beetles.</title>
        <authorList>
            <person name="Carlos-Shanley C."/>
        </authorList>
    </citation>
    <scope>NUCLEOTIDE SEQUENCE [LARGE SCALE GENOMIC DNA]</scope>
    <source>
        <strain evidence="1 2">S00239</strain>
    </source>
</reference>
<keyword evidence="2" id="KW-1185">Reference proteome</keyword>
<name>A0A840LGJ8_9BURK</name>
<dbReference type="PROSITE" id="PS51257">
    <property type="entry name" value="PROKAR_LIPOPROTEIN"/>
    <property type="match status" value="1"/>
</dbReference>
<evidence type="ECO:0000313" key="2">
    <source>
        <dbReference type="Proteomes" id="UP000562027"/>
    </source>
</evidence>
<protein>
    <submittedName>
        <fullName evidence="1">Uncharacterized protein</fullName>
    </submittedName>
</protein>
<dbReference type="RefSeq" id="WP_184303987.1">
    <property type="nucleotide sequence ID" value="NZ_JACHLP010000011.1"/>
</dbReference>
<gene>
    <name evidence="1" type="ORF">HNP55_004295</name>
</gene>
<proteinExistence type="predicted"/>